<dbReference type="Proteomes" id="UP000824093">
    <property type="component" value="Unassembled WGS sequence"/>
</dbReference>
<dbReference type="InterPro" id="IPR016478">
    <property type="entry name" value="GTPase_MTG1"/>
</dbReference>
<keyword evidence="2 4" id="KW-0547">Nucleotide-binding</keyword>
<dbReference type="InterPro" id="IPR019991">
    <property type="entry name" value="GTP-bd_ribosome_bgen"/>
</dbReference>
<dbReference type="SUPFAM" id="SSF52540">
    <property type="entry name" value="P-loop containing nucleoside triphosphate hydrolases"/>
    <property type="match status" value="1"/>
</dbReference>
<protein>
    <recommendedName>
        <fullName evidence="1">Ribosome biogenesis GTPase A</fullName>
    </recommendedName>
</protein>
<dbReference type="NCBIfam" id="TIGR03596">
    <property type="entry name" value="GTPase_YlqF"/>
    <property type="match status" value="1"/>
</dbReference>
<feature type="binding site" evidence="4">
    <location>
        <begin position="38"/>
        <end position="41"/>
    </location>
    <ligand>
        <name>GTP</name>
        <dbReference type="ChEBI" id="CHEBI:37565"/>
    </ligand>
</feature>
<dbReference type="PIRSF" id="PIRSF006230">
    <property type="entry name" value="MG442"/>
    <property type="match status" value="1"/>
</dbReference>
<evidence type="ECO:0000259" key="5">
    <source>
        <dbReference type="PROSITE" id="PS51721"/>
    </source>
</evidence>
<dbReference type="GO" id="GO:0003924">
    <property type="term" value="F:GTPase activity"/>
    <property type="evidence" value="ECO:0007669"/>
    <property type="project" value="TreeGrafter"/>
</dbReference>
<accession>A0A9D1M0E7</accession>
<organism evidence="6 7">
    <name type="scientific">Candidatus Merdicola faecigallinarum</name>
    <dbReference type="NCBI Taxonomy" id="2840862"/>
    <lineage>
        <taxon>Bacteria</taxon>
        <taxon>Bacillati</taxon>
        <taxon>Bacillota</taxon>
        <taxon>Clostridia</taxon>
        <taxon>Candidatus Merdicola</taxon>
    </lineage>
</organism>
<dbReference type="GO" id="GO:0005525">
    <property type="term" value="F:GTP binding"/>
    <property type="evidence" value="ECO:0007669"/>
    <property type="project" value="UniProtKB-KW"/>
</dbReference>
<dbReference type="CDD" id="cd01856">
    <property type="entry name" value="YlqF"/>
    <property type="match status" value="1"/>
</dbReference>
<comment type="caution">
    <text evidence="6">The sequence shown here is derived from an EMBL/GenBank/DDBJ whole genome shotgun (WGS) entry which is preliminary data.</text>
</comment>
<dbReference type="PROSITE" id="PS51721">
    <property type="entry name" value="G_CP"/>
    <property type="match status" value="1"/>
</dbReference>
<evidence type="ECO:0000256" key="2">
    <source>
        <dbReference type="ARBA" id="ARBA00022741"/>
    </source>
</evidence>
<keyword evidence="3 4" id="KW-0342">GTP-binding</keyword>
<gene>
    <name evidence="6" type="primary">ylqF</name>
    <name evidence="6" type="ORF">IAB70_01395</name>
</gene>
<feature type="binding site" evidence="4">
    <location>
        <position position="154"/>
    </location>
    <ligand>
        <name>GTP</name>
        <dbReference type="ChEBI" id="CHEBI:37565"/>
    </ligand>
</feature>
<feature type="domain" description="CP-type G" evidence="5">
    <location>
        <begin position="1"/>
        <end position="158"/>
    </location>
</feature>
<evidence type="ECO:0000256" key="1">
    <source>
        <dbReference type="ARBA" id="ARBA00014898"/>
    </source>
</evidence>
<dbReference type="Gene3D" id="1.10.1580.10">
    <property type="match status" value="1"/>
</dbReference>
<sequence>LKLIDVVIELVDSRIPISSRNPDIKNMTKGKKKVIVFNKSDLADQKETLKWVQFYKKQGIPAVITDSNSGRGIQDVIKEVEKLMEEEIQKNIEKGRVGRKIRVMVLGIPNVGKSSFINRIVKKNSLAVGNRPGVTREKQWIRVNEKIELLDTPGVLWPKFESEEVALNLAYTGTIKDDILEKVEIAFQLLRYLLYHYQENVTNRYSISKEEITSILEKEQEENVNIYEIMQLIGRKRGAIVSGGRVDDEKVANLLIDDYRTGKLGKITLEKVKE</sequence>
<dbReference type="AlphaFoldDB" id="A0A9D1M0E7"/>
<dbReference type="EMBL" id="DVNH01000013">
    <property type="protein sequence ID" value="HIU51272.1"/>
    <property type="molecule type" value="Genomic_DNA"/>
</dbReference>
<name>A0A9D1M0E7_9FIRM</name>
<dbReference type="InterPro" id="IPR023179">
    <property type="entry name" value="GTP-bd_ortho_bundle_sf"/>
</dbReference>
<proteinExistence type="predicted"/>
<dbReference type="GO" id="GO:0006412">
    <property type="term" value="P:translation"/>
    <property type="evidence" value="ECO:0007669"/>
    <property type="project" value="TreeGrafter"/>
</dbReference>
<reference evidence="6" key="1">
    <citation type="submission" date="2020-10" db="EMBL/GenBank/DDBJ databases">
        <authorList>
            <person name="Gilroy R."/>
        </authorList>
    </citation>
    <scope>NUCLEOTIDE SEQUENCE</scope>
    <source>
        <strain evidence="6">CHK195-15760</strain>
    </source>
</reference>
<dbReference type="Pfam" id="PF01926">
    <property type="entry name" value="MMR_HSR1"/>
    <property type="match status" value="1"/>
</dbReference>
<dbReference type="InterPro" id="IPR027417">
    <property type="entry name" value="P-loop_NTPase"/>
</dbReference>
<evidence type="ECO:0000313" key="6">
    <source>
        <dbReference type="EMBL" id="HIU51272.1"/>
    </source>
</evidence>
<dbReference type="FunFam" id="3.40.50.300:FF:000590">
    <property type="entry name" value="Ribosome biogenesis GTPase A"/>
    <property type="match status" value="1"/>
</dbReference>
<dbReference type="PANTHER" id="PTHR45782">
    <property type="entry name" value="MITOCHONDRIAL RIBOSOME-ASSOCIATED GTPASE 1"/>
    <property type="match status" value="1"/>
</dbReference>
<dbReference type="InterPro" id="IPR030378">
    <property type="entry name" value="G_CP_dom"/>
</dbReference>
<feature type="binding site" evidence="4">
    <location>
        <begin position="110"/>
        <end position="115"/>
    </location>
    <ligand>
        <name>GTP</name>
        <dbReference type="ChEBI" id="CHEBI:37565"/>
    </ligand>
</feature>
<evidence type="ECO:0000313" key="7">
    <source>
        <dbReference type="Proteomes" id="UP000824093"/>
    </source>
</evidence>
<evidence type="ECO:0000256" key="4">
    <source>
        <dbReference type="PIRSR" id="PIRSR006230-1"/>
    </source>
</evidence>
<dbReference type="PANTHER" id="PTHR45782:SF4">
    <property type="entry name" value="MITOCHONDRIAL RIBOSOME-ASSOCIATED GTPASE 1"/>
    <property type="match status" value="1"/>
</dbReference>
<dbReference type="Gene3D" id="3.40.50.300">
    <property type="entry name" value="P-loop containing nucleotide triphosphate hydrolases"/>
    <property type="match status" value="1"/>
</dbReference>
<reference evidence="6" key="2">
    <citation type="journal article" date="2021" name="PeerJ">
        <title>Extensive microbial diversity within the chicken gut microbiome revealed by metagenomics and culture.</title>
        <authorList>
            <person name="Gilroy R."/>
            <person name="Ravi A."/>
            <person name="Getino M."/>
            <person name="Pursley I."/>
            <person name="Horton D.L."/>
            <person name="Alikhan N.F."/>
            <person name="Baker D."/>
            <person name="Gharbi K."/>
            <person name="Hall N."/>
            <person name="Watson M."/>
            <person name="Adriaenssens E.M."/>
            <person name="Foster-Nyarko E."/>
            <person name="Jarju S."/>
            <person name="Secka A."/>
            <person name="Antonio M."/>
            <person name="Oren A."/>
            <person name="Chaudhuri R.R."/>
            <person name="La Ragione R."/>
            <person name="Hildebrand F."/>
            <person name="Pallen M.J."/>
        </authorList>
    </citation>
    <scope>NUCLEOTIDE SEQUENCE</scope>
    <source>
        <strain evidence="6">CHK195-15760</strain>
    </source>
</reference>
<feature type="non-terminal residue" evidence="6">
    <location>
        <position position="1"/>
    </location>
</feature>
<dbReference type="InterPro" id="IPR006073">
    <property type="entry name" value="GTP-bd"/>
</dbReference>
<evidence type="ECO:0000256" key="3">
    <source>
        <dbReference type="ARBA" id="ARBA00023134"/>
    </source>
</evidence>